<feature type="non-terminal residue" evidence="1">
    <location>
        <position position="1"/>
    </location>
</feature>
<sequence length="273" mass="31569">LVRFGLKKYKEVFHQSYKSTIKLPMQNVQSWPTVQIDRTDASLWWRLCDRRSPDPCLEVVRRKSTDQYSVCGPSAADCGRIFRPARLFDVQWRGCVQLSFQHDRCRQKSQPIFGSGCDRFRLWPFSTTARHRQMRGKSPRRRLYAFCLVFSSSHFTSTSSCTSSPVASDRSAGFAETSRLCAEHLFAWLDHLVVGHVAKNAFGIDQPFRRSFDQYIHLFRRNFFQLDIHAHPVAFLLVRESVATGTDGPVQKIHHVRINCAPLHDGKRLYSDC</sequence>
<dbReference type="EMBL" id="JYDH01000020">
    <property type="protein sequence ID" value="KRY39264.1"/>
    <property type="molecule type" value="Genomic_DNA"/>
</dbReference>
<comment type="caution">
    <text evidence="1">The sequence shown here is derived from an EMBL/GenBank/DDBJ whole genome shotgun (WGS) entry which is preliminary data.</text>
</comment>
<evidence type="ECO:0000313" key="1">
    <source>
        <dbReference type="EMBL" id="KRY39264.1"/>
    </source>
</evidence>
<keyword evidence="2" id="KW-1185">Reference proteome</keyword>
<gene>
    <name evidence="1" type="ORF">T01_9615</name>
</gene>
<accession>A0A0V1BQM7</accession>
<organism evidence="1 2">
    <name type="scientific">Trichinella spiralis</name>
    <name type="common">Trichina worm</name>
    <dbReference type="NCBI Taxonomy" id="6334"/>
    <lineage>
        <taxon>Eukaryota</taxon>
        <taxon>Metazoa</taxon>
        <taxon>Ecdysozoa</taxon>
        <taxon>Nematoda</taxon>
        <taxon>Enoplea</taxon>
        <taxon>Dorylaimia</taxon>
        <taxon>Trichinellida</taxon>
        <taxon>Trichinellidae</taxon>
        <taxon>Trichinella</taxon>
    </lineage>
</organism>
<reference evidence="1 2" key="1">
    <citation type="submission" date="2015-01" db="EMBL/GenBank/DDBJ databases">
        <title>Evolution of Trichinella species and genotypes.</title>
        <authorList>
            <person name="Korhonen P.K."/>
            <person name="Edoardo P."/>
            <person name="Giuseppe L.R."/>
            <person name="Gasser R.B."/>
        </authorList>
    </citation>
    <scope>NUCLEOTIDE SEQUENCE [LARGE SCALE GENOMIC DNA]</scope>
    <source>
        <strain evidence="1">ISS3</strain>
    </source>
</reference>
<dbReference type="AlphaFoldDB" id="A0A0V1BQM7"/>
<protein>
    <submittedName>
        <fullName evidence="1">Uncharacterized protein</fullName>
    </submittedName>
</protein>
<dbReference type="Proteomes" id="UP000054776">
    <property type="component" value="Unassembled WGS sequence"/>
</dbReference>
<name>A0A0V1BQM7_TRISP</name>
<dbReference type="InParanoid" id="A0A0V1BQM7"/>
<proteinExistence type="predicted"/>
<evidence type="ECO:0000313" key="2">
    <source>
        <dbReference type="Proteomes" id="UP000054776"/>
    </source>
</evidence>